<dbReference type="InterPro" id="IPR000531">
    <property type="entry name" value="Beta-barrel_TonB"/>
</dbReference>
<accession>A0A0K6I320</accession>
<dbReference type="InterPro" id="IPR039426">
    <property type="entry name" value="TonB-dep_rcpt-like"/>
</dbReference>
<dbReference type="EMBL" id="CYHF01000005">
    <property type="protein sequence ID" value="CUA97458.1"/>
    <property type="molecule type" value="Genomic_DNA"/>
</dbReference>
<sequence length="699" mass="73419">MSSTIPATLAPTAVALALAALFGASAAHAADGANILPEVTVSASGLQGFGSSDVTLQPSAAQRASTADSASLLNQVAGAAVVRNGPLTGIAELRGLMGDNVNVQVNGMTITPACPNHMDPPLHYITPQTLGTLTVYPGIAPVSVGGDHIGGAIVAEAAPPQFGAGSGLTLHGRINAAADSSNDGSSLLLGATAANDRMSLGYTGQWLNAGNLRWPGGTVADTGYHALNHDLTFGLKLPGDGLLQLDASQHHTRNAGTPALPMDMIDDKAESYSARYTGKLGAGILAVKAYHHNIDHLMDNYSMRKVMPGGMAMQAPATSTDKGAAIDYTLPDGANTWRGGLSWHGNDFQAYSLAASGLPASKRDNITPSTRRHLGAYGEWERAWTPQWNTLFGLRADQIKTDAAPVTALGMAPNAMSLADQAKFNAANRAFTDNNWDVVLQTRFKAAENLTYTAGIARKMQSPSLLQRYLWSPANASAGMADGRTYLGNLALRPEVADTIDLGADWRGAGWRIAPSAYYSRVHDYIQGTPIARKDAAGLPVLQYNNVQAELYGLDMNWAYALGLPRGVSLDGVVSYVRGKRTDVADNLYRIAPLRATTNLRYASGPWSANLQWVLAARQNEVSAYNGEKPTGGYGVVNLHGTWQASSALQVTAGLNNLFDKNYADALSGVNRVSGGDLPVGARIPGAGRSVFVGLNYAL</sequence>
<keyword evidence="8 15" id="KW-0675">Receptor</keyword>
<evidence type="ECO:0000256" key="2">
    <source>
        <dbReference type="ARBA" id="ARBA00009810"/>
    </source>
</evidence>
<name>A0A0K6I320_9BURK</name>
<evidence type="ECO:0000256" key="10">
    <source>
        <dbReference type="PROSITE-ProRule" id="PRU01360"/>
    </source>
</evidence>
<gene>
    <name evidence="15" type="ORF">Ga0061069_105268</name>
</gene>
<evidence type="ECO:0000259" key="14">
    <source>
        <dbReference type="Pfam" id="PF07715"/>
    </source>
</evidence>
<dbReference type="Gene3D" id="2.40.170.20">
    <property type="entry name" value="TonB-dependent receptor, beta-barrel domain"/>
    <property type="match status" value="1"/>
</dbReference>
<keyword evidence="12" id="KW-0732">Signal</keyword>
<feature type="domain" description="TonB-dependent receptor plug" evidence="14">
    <location>
        <begin position="61"/>
        <end position="152"/>
    </location>
</feature>
<evidence type="ECO:0000256" key="3">
    <source>
        <dbReference type="ARBA" id="ARBA00022448"/>
    </source>
</evidence>
<feature type="domain" description="TonB-dependent receptor-like beta-barrel" evidence="13">
    <location>
        <begin position="217"/>
        <end position="658"/>
    </location>
</feature>
<keyword evidence="4 10" id="KW-1134">Transmembrane beta strand</keyword>
<evidence type="ECO:0000259" key="13">
    <source>
        <dbReference type="Pfam" id="PF00593"/>
    </source>
</evidence>
<dbReference type="GO" id="GO:0015344">
    <property type="term" value="F:siderophore uptake transmembrane transporter activity"/>
    <property type="evidence" value="ECO:0007669"/>
    <property type="project" value="TreeGrafter"/>
</dbReference>
<dbReference type="Gene3D" id="2.170.130.10">
    <property type="entry name" value="TonB-dependent receptor, plug domain"/>
    <property type="match status" value="1"/>
</dbReference>
<dbReference type="OrthoDB" id="5332150at2"/>
<dbReference type="STRING" id="339866.GCA_001418255_01774"/>
<evidence type="ECO:0000256" key="4">
    <source>
        <dbReference type="ARBA" id="ARBA00022452"/>
    </source>
</evidence>
<evidence type="ECO:0000256" key="7">
    <source>
        <dbReference type="ARBA" id="ARBA00023136"/>
    </source>
</evidence>
<evidence type="ECO:0000256" key="5">
    <source>
        <dbReference type="ARBA" id="ARBA00022692"/>
    </source>
</evidence>
<protein>
    <submittedName>
        <fullName evidence="15">Outer membrane receptor proteins, mostly Fe transport</fullName>
    </submittedName>
</protein>
<dbReference type="InterPro" id="IPR037066">
    <property type="entry name" value="Plug_dom_sf"/>
</dbReference>
<dbReference type="Proteomes" id="UP000183649">
    <property type="component" value="Unassembled WGS sequence"/>
</dbReference>
<dbReference type="PANTHER" id="PTHR30069">
    <property type="entry name" value="TONB-DEPENDENT OUTER MEMBRANE RECEPTOR"/>
    <property type="match status" value="1"/>
</dbReference>
<dbReference type="PROSITE" id="PS52016">
    <property type="entry name" value="TONB_DEPENDENT_REC_3"/>
    <property type="match status" value="1"/>
</dbReference>
<evidence type="ECO:0000256" key="8">
    <source>
        <dbReference type="ARBA" id="ARBA00023170"/>
    </source>
</evidence>
<comment type="subcellular location">
    <subcellularLocation>
        <location evidence="1 10">Cell outer membrane</location>
        <topology evidence="1 10">Multi-pass membrane protein</topology>
    </subcellularLocation>
</comment>
<dbReference type="AlphaFoldDB" id="A0A0K6I320"/>
<keyword evidence="16" id="KW-1185">Reference proteome</keyword>
<keyword evidence="3 10" id="KW-0813">Transport</keyword>
<comment type="similarity">
    <text evidence="2 10 11">Belongs to the TonB-dependent receptor family.</text>
</comment>
<dbReference type="InterPro" id="IPR036942">
    <property type="entry name" value="Beta-barrel_TonB_sf"/>
</dbReference>
<dbReference type="Pfam" id="PF07715">
    <property type="entry name" value="Plug"/>
    <property type="match status" value="1"/>
</dbReference>
<dbReference type="GO" id="GO:0009279">
    <property type="term" value="C:cell outer membrane"/>
    <property type="evidence" value="ECO:0007669"/>
    <property type="project" value="UniProtKB-SubCell"/>
</dbReference>
<keyword evidence="6 11" id="KW-0798">TonB box</keyword>
<dbReference type="SUPFAM" id="SSF56935">
    <property type="entry name" value="Porins"/>
    <property type="match status" value="1"/>
</dbReference>
<organism evidence="15 16">
    <name type="scientific">Thiomonas bhubaneswarensis</name>
    <dbReference type="NCBI Taxonomy" id="339866"/>
    <lineage>
        <taxon>Bacteria</taxon>
        <taxon>Pseudomonadati</taxon>
        <taxon>Pseudomonadota</taxon>
        <taxon>Betaproteobacteria</taxon>
        <taxon>Burkholderiales</taxon>
        <taxon>Thiomonas</taxon>
    </lineage>
</organism>
<dbReference type="Pfam" id="PF00593">
    <property type="entry name" value="TonB_dep_Rec_b-barrel"/>
    <property type="match status" value="1"/>
</dbReference>
<evidence type="ECO:0000256" key="6">
    <source>
        <dbReference type="ARBA" id="ARBA00023077"/>
    </source>
</evidence>
<dbReference type="GO" id="GO:0044718">
    <property type="term" value="P:siderophore transmembrane transport"/>
    <property type="evidence" value="ECO:0007669"/>
    <property type="project" value="TreeGrafter"/>
</dbReference>
<dbReference type="PANTHER" id="PTHR30069:SF49">
    <property type="entry name" value="OUTER MEMBRANE PROTEIN C"/>
    <property type="match status" value="1"/>
</dbReference>
<keyword evidence="7 10" id="KW-0472">Membrane</keyword>
<evidence type="ECO:0000313" key="15">
    <source>
        <dbReference type="EMBL" id="CUA97458.1"/>
    </source>
</evidence>
<reference evidence="16" key="1">
    <citation type="submission" date="2015-08" db="EMBL/GenBank/DDBJ databases">
        <authorList>
            <person name="Varghese N."/>
        </authorList>
    </citation>
    <scope>NUCLEOTIDE SEQUENCE [LARGE SCALE GENOMIC DNA]</scope>
    <source>
        <strain evidence="16">DSM 18181</strain>
    </source>
</reference>
<feature type="chain" id="PRO_5005505188" evidence="12">
    <location>
        <begin position="30"/>
        <end position="699"/>
    </location>
</feature>
<dbReference type="RefSeq" id="WP_055450643.1">
    <property type="nucleotide sequence ID" value="NZ_CYHF01000005.1"/>
</dbReference>
<proteinExistence type="inferred from homology"/>
<keyword evidence="5 10" id="KW-0812">Transmembrane</keyword>
<evidence type="ECO:0000256" key="9">
    <source>
        <dbReference type="ARBA" id="ARBA00023237"/>
    </source>
</evidence>
<evidence type="ECO:0000313" key="16">
    <source>
        <dbReference type="Proteomes" id="UP000183649"/>
    </source>
</evidence>
<feature type="signal peptide" evidence="12">
    <location>
        <begin position="1"/>
        <end position="29"/>
    </location>
</feature>
<dbReference type="InterPro" id="IPR012910">
    <property type="entry name" value="Plug_dom"/>
</dbReference>
<evidence type="ECO:0000256" key="12">
    <source>
        <dbReference type="SAM" id="SignalP"/>
    </source>
</evidence>
<keyword evidence="9 10" id="KW-0998">Cell outer membrane</keyword>
<evidence type="ECO:0000256" key="1">
    <source>
        <dbReference type="ARBA" id="ARBA00004571"/>
    </source>
</evidence>
<evidence type="ECO:0000256" key="11">
    <source>
        <dbReference type="RuleBase" id="RU003357"/>
    </source>
</evidence>